<feature type="compositionally biased region" description="Basic and acidic residues" evidence="2">
    <location>
        <begin position="13"/>
        <end position="25"/>
    </location>
</feature>
<evidence type="ECO:0000256" key="2">
    <source>
        <dbReference type="SAM" id="MobiDB-lite"/>
    </source>
</evidence>
<dbReference type="PANTHER" id="PTHR46052:SF1">
    <property type="entry name" value="PHOSDUCIN-LIKE PROTEIN"/>
    <property type="match status" value="1"/>
</dbReference>
<gene>
    <name evidence="4" type="ORF">LRAMOSA07990</name>
</gene>
<reference evidence="4" key="1">
    <citation type="journal article" date="2014" name="Genome Announc.">
        <title>De novo whole-genome sequence and genome annotation of Lichtheimia ramosa.</title>
        <authorList>
            <person name="Linde J."/>
            <person name="Schwartze V."/>
            <person name="Binder U."/>
            <person name="Lass-Florl C."/>
            <person name="Voigt K."/>
            <person name="Horn F."/>
        </authorList>
    </citation>
    <scope>NUCLEOTIDE SEQUENCE</scope>
    <source>
        <strain evidence="4">JMRC FSU:6197</strain>
    </source>
</reference>
<dbReference type="Gene3D" id="1.10.168.10">
    <property type="entry name" value="Phosducin, domain 2"/>
    <property type="match status" value="1"/>
</dbReference>
<evidence type="ECO:0000256" key="1">
    <source>
        <dbReference type="ARBA" id="ARBA00009686"/>
    </source>
</evidence>
<name>A0A077WFP8_9FUNG</name>
<evidence type="ECO:0000259" key="3">
    <source>
        <dbReference type="Pfam" id="PF02114"/>
    </source>
</evidence>
<feature type="region of interest" description="Disordered" evidence="2">
    <location>
        <begin position="1"/>
        <end position="54"/>
    </location>
</feature>
<dbReference type="InterPro" id="IPR024253">
    <property type="entry name" value="Phosducin_thioredoxin-like_dom"/>
</dbReference>
<protein>
    <recommendedName>
        <fullName evidence="3">Phosducin domain-containing protein</fullName>
    </recommendedName>
</protein>
<proteinExistence type="inferred from homology"/>
<dbReference type="Gene3D" id="3.40.30.10">
    <property type="entry name" value="Glutaredoxin"/>
    <property type="match status" value="1"/>
</dbReference>
<feature type="domain" description="Phosducin" evidence="3">
    <location>
        <begin position="50"/>
        <end position="274"/>
    </location>
</feature>
<evidence type="ECO:0000313" key="4">
    <source>
        <dbReference type="EMBL" id="CDS05462.1"/>
    </source>
</evidence>
<dbReference type="InterPro" id="IPR023196">
    <property type="entry name" value="Phosducin_N_dom_sf"/>
</dbReference>
<dbReference type="InterPro" id="IPR051499">
    <property type="entry name" value="Phosducin-like_reg"/>
</dbReference>
<dbReference type="AlphaFoldDB" id="A0A077WFP8"/>
<dbReference type="OrthoDB" id="70588at2759"/>
<sequence>MEDPLLAQFQKEVQQDDRHSDRDTGSESGEEEANVEAVAASSYPTRLEGPQTGPKGVLADHAYFQKTQREVHAQRIAEYNARMLAKAPTTTTYLQDEAEKEFVIQHMSEEEDDDDAAIRRYREKRLEELKRSSQRPPHDRIFGQVIDITIDEYPSTIDNENTLVSVAVHLYDESIPACRRLDDFWRELARKYAFAKFVRVSARELDFDLVGSPAVLGYKNGNLVANLVRFVDLVGSAFTEEAVENALLANGAISRSDIYHVDEGQDSNSENDDDDD</sequence>
<dbReference type="SUPFAM" id="SSF52833">
    <property type="entry name" value="Thioredoxin-like"/>
    <property type="match status" value="1"/>
</dbReference>
<dbReference type="Pfam" id="PF02114">
    <property type="entry name" value="Phosducin"/>
    <property type="match status" value="1"/>
</dbReference>
<accession>A0A077WFP8</accession>
<comment type="similarity">
    <text evidence="1">Belongs to the phosducin family.</text>
</comment>
<dbReference type="PANTHER" id="PTHR46052">
    <property type="entry name" value="PHOSDUCIN-LIKE PROTEIN"/>
    <property type="match status" value="1"/>
</dbReference>
<dbReference type="EMBL" id="LK023316">
    <property type="protein sequence ID" value="CDS05462.1"/>
    <property type="molecule type" value="Genomic_DNA"/>
</dbReference>
<organism evidence="4">
    <name type="scientific">Lichtheimia ramosa</name>
    <dbReference type="NCBI Taxonomy" id="688394"/>
    <lineage>
        <taxon>Eukaryota</taxon>
        <taxon>Fungi</taxon>
        <taxon>Fungi incertae sedis</taxon>
        <taxon>Mucoromycota</taxon>
        <taxon>Mucoromycotina</taxon>
        <taxon>Mucoromycetes</taxon>
        <taxon>Mucorales</taxon>
        <taxon>Lichtheimiaceae</taxon>
        <taxon>Lichtheimia</taxon>
    </lineage>
</organism>
<dbReference type="InterPro" id="IPR036249">
    <property type="entry name" value="Thioredoxin-like_sf"/>
</dbReference>